<dbReference type="InterPro" id="IPR017927">
    <property type="entry name" value="FAD-bd_FR_type"/>
</dbReference>
<feature type="compositionally biased region" description="Polar residues" evidence="4">
    <location>
        <begin position="31"/>
        <end position="43"/>
    </location>
</feature>
<protein>
    <recommendedName>
        <fullName evidence="2">ferredoxin--NADP(+) reductase</fullName>
        <ecNumber evidence="2">1.18.1.2</ecNumber>
    </recommendedName>
</protein>
<dbReference type="EMBL" id="SJPU01000002">
    <property type="protein sequence ID" value="TWU16700.1"/>
    <property type="molecule type" value="Genomic_DNA"/>
</dbReference>
<evidence type="ECO:0000313" key="7">
    <source>
        <dbReference type="Proteomes" id="UP000319908"/>
    </source>
</evidence>
<dbReference type="PRINTS" id="PR00371">
    <property type="entry name" value="FPNCR"/>
</dbReference>
<keyword evidence="3" id="KW-0547">Nucleotide-binding</keyword>
<dbReference type="PANTHER" id="PTHR47878:SF2">
    <property type="entry name" value="OXIDOREDUCTASE FAD_NAD(P)-BINDING DOMAIN PROTEIN"/>
    <property type="match status" value="1"/>
</dbReference>
<dbReference type="PROSITE" id="PS51384">
    <property type="entry name" value="FAD_FR"/>
    <property type="match status" value="1"/>
</dbReference>
<dbReference type="Gene3D" id="2.40.30.10">
    <property type="entry name" value="Translation factors"/>
    <property type="match status" value="1"/>
</dbReference>
<name>A0A5C6BWP5_9BACT</name>
<feature type="region of interest" description="Disordered" evidence="4">
    <location>
        <begin position="31"/>
        <end position="64"/>
    </location>
</feature>
<dbReference type="Pfam" id="PF00175">
    <property type="entry name" value="NAD_binding_1"/>
    <property type="match status" value="1"/>
</dbReference>
<evidence type="ECO:0000256" key="4">
    <source>
        <dbReference type="SAM" id="MobiDB-lite"/>
    </source>
</evidence>
<keyword evidence="6" id="KW-0560">Oxidoreductase</keyword>
<proteinExistence type="inferred from homology"/>
<dbReference type="InterPro" id="IPR017938">
    <property type="entry name" value="Riboflavin_synthase-like_b-brl"/>
</dbReference>
<dbReference type="GO" id="GO:0000166">
    <property type="term" value="F:nucleotide binding"/>
    <property type="evidence" value="ECO:0007669"/>
    <property type="project" value="UniProtKB-KW"/>
</dbReference>
<feature type="domain" description="FAD-binding FR-type" evidence="5">
    <location>
        <begin position="68"/>
        <end position="205"/>
    </location>
</feature>
<dbReference type="SUPFAM" id="SSF52343">
    <property type="entry name" value="Ferredoxin reductase-like, C-terminal NADP-linked domain"/>
    <property type="match status" value="1"/>
</dbReference>
<accession>A0A5C6BWP5</accession>
<sequence length="370" mass="41142">MSHHGGDTVHYSNSFETLSAARIAKGMSFVSASTPSQNASGPSKSVLPPGKRPLAAPPDPEEQQQLRDQFYNATIIDRIDLTEDLSKFRIRPDEPLPPFEPGQYLAIGLGNWEPRLSGTQTQELPVNKTRKIVRRAYSISCPMLHADGTLATQECVDYLEFYITLVRHGENAASKPPALTPRLFCKSVGDRLVMERKVTGKYVLGSYEPDDTMLFLGTGTGEAPHNAMVAKLLATGHRGRIVIATSVRYRRDCAYLKEHETLMQRYGNYVYLPLTTREEENIRTDHPHFVGKQYLQTLFTSGKLAELAGDPLAPSNTHVFLCGNPAMIGYVPPGADAPENPGMLPLLRAAGFHYDVQEHRAGTIRFEKYW</sequence>
<dbReference type="InterPro" id="IPR001709">
    <property type="entry name" value="Flavoprot_Pyr_Nucl_cyt_Rdtase"/>
</dbReference>
<dbReference type="InterPro" id="IPR001433">
    <property type="entry name" value="OxRdtase_FAD/NAD-bd"/>
</dbReference>
<gene>
    <name evidence="6" type="primary">fpr</name>
    <name evidence="6" type="ORF">Poly21_39060</name>
</gene>
<comment type="caution">
    <text evidence="6">The sequence shown here is derived from an EMBL/GenBank/DDBJ whole genome shotgun (WGS) entry which is preliminary data.</text>
</comment>
<dbReference type="InterPro" id="IPR039261">
    <property type="entry name" value="FNR_nucleotide-bd"/>
</dbReference>
<dbReference type="PANTHER" id="PTHR47878">
    <property type="entry name" value="OXIDOREDUCTASE FAD/NAD(P)-BINDING DOMAIN PROTEIN"/>
    <property type="match status" value="1"/>
</dbReference>
<evidence type="ECO:0000256" key="1">
    <source>
        <dbReference type="ARBA" id="ARBA00008312"/>
    </source>
</evidence>
<organism evidence="6 7">
    <name type="scientific">Allorhodopirellula heiligendammensis</name>
    <dbReference type="NCBI Taxonomy" id="2714739"/>
    <lineage>
        <taxon>Bacteria</taxon>
        <taxon>Pseudomonadati</taxon>
        <taxon>Planctomycetota</taxon>
        <taxon>Planctomycetia</taxon>
        <taxon>Pirellulales</taxon>
        <taxon>Pirellulaceae</taxon>
        <taxon>Allorhodopirellula</taxon>
    </lineage>
</organism>
<dbReference type="EC" id="1.18.1.2" evidence="2"/>
<comment type="similarity">
    <text evidence="1">Belongs to the ferredoxin--NADP reductase type 1 family.</text>
</comment>
<dbReference type="InterPro" id="IPR051930">
    <property type="entry name" value="FNR_type-1"/>
</dbReference>
<dbReference type="SUPFAM" id="SSF63380">
    <property type="entry name" value="Riboflavin synthase domain-like"/>
    <property type="match status" value="1"/>
</dbReference>
<dbReference type="CDD" id="cd06195">
    <property type="entry name" value="FNR1"/>
    <property type="match status" value="1"/>
</dbReference>
<evidence type="ECO:0000256" key="2">
    <source>
        <dbReference type="ARBA" id="ARBA00013223"/>
    </source>
</evidence>
<dbReference type="Proteomes" id="UP000319908">
    <property type="component" value="Unassembled WGS sequence"/>
</dbReference>
<dbReference type="Gene3D" id="3.40.50.80">
    <property type="entry name" value="Nucleotide-binding domain of ferredoxin-NADP reductase (FNR) module"/>
    <property type="match status" value="1"/>
</dbReference>
<evidence type="ECO:0000259" key="5">
    <source>
        <dbReference type="PROSITE" id="PS51384"/>
    </source>
</evidence>
<evidence type="ECO:0000256" key="3">
    <source>
        <dbReference type="ARBA" id="ARBA00022741"/>
    </source>
</evidence>
<dbReference type="InterPro" id="IPR033892">
    <property type="entry name" value="FNR_bac"/>
</dbReference>
<dbReference type="AlphaFoldDB" id="A0A5C6BWP5"/>
<keyword evidence="7" id="KW-1185">Reference proteome</keyword>
<dbReference type="GO" id="GO:0004324">
    <property type="term" value="F:ferredoxin-NADP+ reductase activity"/>
    <property type="evidence" value="ECO:0007669"/>
    <property type="project" value="UniProtKB-EC"/>
</dbReference>
<evidence type="ECO:0000313" key="6">
    <source>
        <dbReference type="EMBL" id="TWU16700.1"/>
    </source>
</evidence>
<reference evidence="6 7" key="1">
    <citation type="journal article" date="2020" name="Antonie Van Leeuwenhoek">
        <title>Rhodopirellula heiligendammensis sp. nov., Rhodopirellula pilleata sp. nov., and Rhodopirellula solitaria sp. nov. isolated from natural or artificial marine surfaces in Northern Germany and California, USA, and emended description of the genus Rhodopirellula.</title>
        <authorList>
            <person name="Kallscheuer N."/>
            <person name="Wiegand S."/>
            <person name="Jogler M."/>
            <person name="Boedeker C."/>
            <person name="Peeters S.H."/>
            <person name="Rast P."/>
            <person name="Heuer A."/>
            <person name="Jetten M.S.M."/>
            <person name="Rohde M."/>
            <person name="Jogler C."/>
        </authorList>
    </citation>
    <scope>NUCLEOTIDE SEQUENCE [LARGE SCALE GENOMIC DNA]</scope>
    <source>
        <strain evidence="6 7">Poly21</strain>
    </source>
</reference>